<dbReference type="CDD" id="cd00211">
    <property type="entry name" value="PTS_IIA_fru"/>
    <property type="match status" value="1"/>
</dbReference>
<dbReference type="Pfam" id="PF00359">
    <property type="entry name" value="PTS_EIIA_2"/>
    <property type="match status" value="1"/>
</dbReference>
<feature type="domain" description="PTS EIIC type-2" evidence="17">
    <location>
        <begin position="172"/>
        <end position="517"/>
    </location>
</feature>
<evidence type="ECO:0000256" key="12">
    <source>
        <dbReference type="ARBA" id="ARBA00023136"/>
    </source>
</evidence>
<dbReference type="GO" id="GO:0005886">
    <property type="term" value="C:plasma membrane"/>
    <property type="evidence" value="ECO:0007669"/>
    <property type="project" value="UniProtKB-SubCell"/>
</dbReference>
<dbReference type="CDD" id="cd05569">
    <property type="entry name" value="PTS_IIB_fructose"/>
    <property type="match status" value="1"/>
</dbReference>
<dbReference type="PROSITE" id="PS51104">
    <property type="entry name" value="PTS_EIIC_TYPE_2"/>
    <property type="match status" value="1"/>
</dbReference>
<evidence type="ECO:0000259" key="15">
    <source>
        <dbReference type="PROSITE" id="PS51094"/>
    </source>
</evidence>
<keyword evidence="4" id="KW-1003">Cell membrane</keyword>
<name>A0AAE6TMH6_STRPT</name>
<comment type="subcellular location">
    <subcellularLocation>
        <location evidence="1">Cell inner membrane</location>
        <topology evidence="1">Multi-pass membrane protein</topology>
    </subcellularLocation>
    <subcellularLocation>
        <location evidence="2">Cytoplasm</location>
    </subcellularLocation>
</comment>
<dbReference type="NCBIfam" id="TIGR01427">
    <property type="entry name" value="PTS_IIC_fructo"/>
    <property type="match status" value="1"/>
</dbReference>
<dbReference type="Pfam" id="PF02302">
    <property type="entry name" value="PTS_IIB"/>
    <property type="match status" value="1"/>
</dbReference>
<keyword evidence="7" id="KW-0808">Transferase</keyword>
<dbReference type="InterPro" id="IPR004715">
    <property type="entry name" value="PTS_IIA_fruc"/>
</dbReference>
<evidence type="ECO:0000313" key="19">
    <source>
        <dbReference type="Proteomes" id="UP000325458"/>
    </source>
</evidence>
<dbReference type="NCBIfam" id="TIGR00829">
    <property type="entry name" value="FRU"/>
    <property type="match status" value="1"/>
</dbReference>
<dbReference type="InterPro" id="IPR003352">
    <property type="entry name" value="PTS_EIIC"/>
</dbReference>
<evidence type="ECO:0000256" key="2">
    <source>
        <dbReference type="ARBA" id="ARBA00004496"/>
    </source>
</evidence>
<dbReference type="SUPFAM" id="SSF52794">
    <property type="entry name" value="PTS system IIB component-like"/>
    <property type="match status" value="1"/>
</dbReference>
<dbReference type="InterPro" id="IPR036095">
    <property type="entry name" value="PTS_EIIB-like_sf"/>
</dbReference>
<evidence type="ECO:0000256" key="9">
    <source>
        <dbReference type="ARBA" id="ARBA00022692"/>
    </source>
</evidence>
<evidence type="ECO:0000256" key="4">
    <source>
        <dbReference type="ARBA" id="ARBA00022475"/>
    </source>
</evidence>
<dbReference type="GO" id="GO:0005737">
    <property type="term" value="C:cytoplasm"/>
    <property type="evidence" value="ECO:0007669"/>
    <property type="project" value="UniProtKB-SubCell"/>
</dbReference>
<evidence type="ECO:0000256" key="6">
    <source>
        <dbReference type="ARBA" id="ARBA00022597"/>
    </source>
</evidence>
<evidence type="ECO:0000256" key="10">
    <source>
        <dbReference type="ARBA" id="ARBA00022777"/>
    </source>
</evidence>
<feature type="transmembrane region" description="Helical" evidence="14">
    <location>
        <begin position="373"/>
        <end position="400"/>
    </location>
</feature>
<dbReference type="PANTHER" id="PTHR30505:SF0">
    <property type="entry name" value="FRUCTOSE-LIKE PTS SYSTEM EIIBC COMPONENT-RELATED"/>
    <property type="match status" value="1"/>
</dbReference>
<dbReference type="NCBIfam" id="TIGR00848">
    <property type="entry name" value="fruA"/>
    <property type="match status" value="1"/>
</dbReference>
<dbReference type="InterPro" id="IPR003501">
    <property type="entry name" value="PTS_EIIB_2/3"/>
</dbReference>
<feature type="compositionally biased region" description="Basic residues" evidence="13">
    <location>
        <begin position="9"/>
        <end position="18"/>
    </location>
</feature>
<protein>
    <submittedName>
        <fullName evidence="18">PTS fructose transporter subunit IIC</fullName>
    </submittedName>
</protein>
<dbReference type="KEGG" id="spla:CP981_15330"/>
<gene>
    <name evidence="18" type="ORF">CP981_15330</name>
</gene>
<evidence type="ECO:0000256" key="1">
    <source>
        <dbReference type="ARBA" id="ARBA00004429"/>
    </source>
</evidence>
<dbReference type="GO" id="GO:0022877">
    <property type="term" value="F:protein-N(PI)-phosphohistidine-fructose phosphotransferase system transporter activity"/>
    <property type="evidence" value="ECO:0007669"/>
    <property type="project" value="InterPro"/>
</dbReference>
<accession>A0AAE6TMH6</accession>
<evidence type="ECO:0000256" key="8">
    <source>
        <dbReference type="ARBA" id="ARBA00022683"/>
    </source>
</evidence>
<dbReference type="InterPro" id="IPR006327">
    <property type="entry name" value="PTS_IIC_fruc"/>
</dbReference>
<keyword evidence="5" id="KW-0597">Phosphoprotein</keyword>
<dbReference type="GO" id="GO:0090563">
    <property type="term" value="F:protein-phosphocysteine-sugar phosphotransferase activity"/>
    <property type="evidence" value="ECO:0007669"/>
    <property type="project" value="TreeGrafter"/>
</dbReference>
<feature type="transmembrane region" description="Helical" evidence="14">
    <location>
        <begin position="452"/>
        <end position="470"/>
    </location>
</feature>
<dbReference type="InterPro" id="IPR013011">
    <property type="entry name" value="PTS_EIIB_2"/>
</dbReference>
<evidence type="ECO:0000256" key="13">
    <source>
        <dbReference type="SAM" id="MobiDB-lite"/>
    </source>
</evidence>
<keyword evidence="3" id="KW-0813">Transport</keyword>
<keyword evidence="11 14" id="KW-1133">Transmembrane helix</keyword>
<evidence type="ECO:0000259" key="16">
    <source>
        <dbReference type="PROSITE" id="PS51099"/>
    </source>
</evidence>
<feature type="domain" description="PTS EIIA type-2" evidence="15">
    <location>
        <begin position="622"/>
        <end position="767"/>
    </location>
</feature>
<dbReference type="InterPro" id="IPR003353">
    <property type="entry name" value="PTS_IIB_fruc"/>
</dbReference>
<feature type="transmembrane region" description="Helical" evidence="14">
    <location>
        <begin position="476"/>
        <end position="508"/>
    </location>
</feature>
<organism evidence="18 19">
    <name type="scientific">Streptomyces platensis</name>
    <dbReference type="NCBI Taxonomy" id="58346"/>
    <lineage>
        <taxon>Bacteria</taxon>
        <taxon>Bacillati</taxon>
        <taxon>Actinomycetota</taxon>
        <taxon>Actinomycetes</taxon>
        <taxon>Kitasatosporales</taxon>
        <taxon>Streptomycetaceae</taxon>
        <taxon>Streptomyces</taxon>
    </lineage>
</organism>
<feature type="transmembrane region" description="Helical" evidence="14">
    <location>
        <begin position="220"/>
        <end position="242"/>
    </location>
</feature>
<dbReference type="AlphaFoldDB" id="A0AAE6TMH6"/>
<feature type="region of interest" description="Disordered" evidence="13">
    <location>
        <begin position="571"/>
        <end position="599"/>
    </location>
</feature>
<feature type="transmembrane region" description="Helical" evidence="14">
    <location>
        <begin position="179"/>
        <end position="200"/>
    </location>
</feature>
<dbReference type="InterPro" id="IPR050864">
    <property type="entry name" value="Bacterial_PTS_Sugar_Transport"/>
</dbReference>
<dbReference type="PROSITE" id="PS51099">
    <property type="entry name" value="PTS_EIIB_TYPE_2"/>
    <property type="match status" value="1"/>
</dbReference>
<dbReference type="FunFam" id="3.40.930.10:FF:000009">
    <property type="entry name" value="PTS system, fructose specific IIABC component"/>
    <property type="match status" value="1"/>
</dbReference>
<evidence type="ECO:0000256" key="5">
    <source>
        <dbReference type="ARBA" id="ARBA00022553"/>
    </source>
</evidence>
<proteinExistence type="predicted"/>
<dbReference type="Pfam" id="PF02378">
    <property type="entry name" value="PTS_EIIC"/>
    <property type="match status" value="1"/>
</dbReference>
<feature type="region of interest" description="Disordered" evidence="13">
    <location>
        <begin position="142"/>
        <end position="167"/>
    </location>
</feature>
<reference evidence="18 19" key="1">
    <citation type="submission" date="2017-09" db="EMBL/GenBank/DDBJ databases">
        <authorList>
            <person name="Lee N."/>
            <person name="Cho B.-K."/>
        </authorList>
    </citation>
    <scope>NUCLEOTIDE SEQUENCE [LARGE SCALE GENOMIC DNA]</scope>
    <source>
        <strain evidence="18 19">ATCC 23948</strain>
    </source>
</reference>
<dbReference type="Proteomes" id="UP000325458">
    <property type="component" value="Chromosome"/>
</dbReference>
<feature type="domain" description="PTS EIIB type-2" evidence="16">
    <location>
        <begin position="42"/>
        <end position="137"/>
    </location>
</feature>
<keyword evidence="9 14" id="KW-0812">Transmembrane</keyword>
<dbReference type="GO" id="GO:0009401">
    <property type="term" value="P:phosphoenolpyruvate-dependent sugar phosphotransferase system"/>
    <property type="evidence" value="ECO:0007669"/>
    <property type="project" value="UniProtKB-KW"/>
</dbReference>
<dbReference type="InterPro" id="IPR013014">
    <property type="entry name" value="PTS_EIIC_2"/>
</dbReference>
<feature type="transmembrane region" description="Helical" evidence="14">
    <location>
        <begin position="420"/>
        <end position="440"/>
    </location>
</feature>
<feature type="region of interest" description="Disordered" evidence="13">
    <location>
        <begin position="1"/>
        <end position="35"/>
    </location>
</feature>
<dbReference type="InterPro" id="IPR016152">
    <property type="entry name" value="PTrfase/Anion_transptr"/>
</dbReference>
<evidence type="ECO:0000256" key="11">
    <source>
        <dbReference type="ARBA" id="ARBA00022989"/>
    </source>
</evidence>
<dbReference type="FunFam" id="3.40.50.2300:FF:000014">
    <property type="entry name" value="PTS system fructose-like transporter subunit IIB"/>
    <property type="match status" value="1"/>
</dbReference>
<evidence type="ECO:0000313" key="18">
    <source>
        <dbReference type="EMBL" id="QEV52846.1"/>
    </source>
</evidence>
<dbReference type="GO" id="GO:0016301">
    <property type="term" value="F:kinase activity"/>
    <property type="evidence" value="ECO:0007669"/>
    <property type="project" value="UniProtKB-KW"/>
</dbReference>
<evidence type="ECO:0000256" key="14">
    <source>
        <dbReference type="SAM" id="Phobius"/>
    </source>
</evidence>
<keyword evidence="6" id="KW-0762">Sugar transport</keyword>
<dbReference type="PANTHER" id="PTHR30505">
    <property type="entry name" value="FRUCTOSE-LIKE PERMEASE"/>
    <property type="match status" value="1"/>
</dbReference>
<keyword evidence="10" id="KW-0418">Kinase</keyword>
<sequence>MQDAGSADHRHHRAHVRKESHVTTSPAEPLKGAGTSGQGLKLLAVTACPTGIAHTYMAAEKLTEAARSLGHEIKVETQGSIGAENLLSDNDVRDADAIIIAADKDVDRSRFVGKRVLAVGVAEGIRHPEQLMERVRSAPVYGRAEGDGAGTGPETRSAPRGHGGGGKERSVAYKALMNGVSYMIPFVVVGGLLIAISLALGGNPQADGGLVIPDGSFWKHVNDIGVIGFTLMVPILSGYIAYAIGDRPALVPGMIGGWIANTGSLYDSKAGAGFIGAIVTGFLAGYLVLWIKKVEVPKFARPIMPIIVIPIVATTVLGLFFIYVIGKPISWVFTHLTDWLGGMTGSSAILLGALLGLMIAFDMGGPVNKTAFLFGAGLIASGNQTVMGMCAAAIPVMPLGQGLATLVRRRLYSEQERETGMAALFMGLFGISEGAIPFAAARPAQVIPANMLGGAVAGALAGTIGVTDAVPHGGPIVAVLGAVGGVPAFFLAVVAGSVVTALMTVMLVDVAERRKGGERPGAGGGAVAAAAGGSVVGAGAEAVVAGVGVGGGADGGGGAGVVARTAAASGSVPAAAGGPGPDAGDADGDGADAEGNAEGNVGAVANDGGGLGEAPASEVLSGYLTGQTVKTELVAEEKEAAIREMAELVAATGKVADADELVRVALAREAQGTTGLGEEIAIPHAKTDAVTAPVVGFARSADGIDWGSLDGTRARLVFLIAVPEAAAGDEHLRILALLSRKLMDADFRARLQGAAGESGILRVLGEIR</sequence>
<evidence type="ECO:0000256" key="7">
    <source>
        <dbReference type="ARBA" id="ARBA00022679"/>
    </source>
</evidence>
<dbReference type="EMBL" id="CP023691">
    <property type="protein sequence ID" value="QEV52846.1"/>
    <property type="molecule type" value="Genomic_DNA"/>
</dbReference>
<dbReference type="GO" id="GO:0005351">
    <property type="term" value="F:carbohydrate:proton symporter activity"/>
    <property type="evidence" value="ECO:0007669"/>
    <property type="project" value="InterPro"/>
</dbReference>
<evidence type="ECO:0000259" key="17">
    <source>
        <dbReference type="PROSITE" id="PS51104"/>
    </source>
</evidence>
<keyword evidence="8" id="KW-0598">Phosphotransferase system</keyword>
<feature type="transmembrane region" description="Helical" evidence="14">
    <location>
        <begin position="303"/>
        <end position="325"/>
    </location>
</feature>
<feature type="transmembrane region" description="Helical" evidence="14">
    <location>
        <begin position="272"/>
        <end position="291"/>
    </location>
</feature>
<dbReference type="InterPro" id="IPR002178">
    <property type="entry name" value="PTS_EIIA_type-2_dom"/>
</dbReference>
<feature type="transmembrane region" description="Helical" evidence="14">
    <location>
        <begin position="340"/>
        <end position="361"/>
    </location>
</feature>
<dbReference type="PROSITE" id="PS00372">
    <property type="entry name" value="PTS_EIIA_TYPE_2_HIS"/>
    <property type="match status" value="1"/>
</dbReference>
<dbReference type="PROSITE" id="PS51094">
    <property type="entry name" value="PTS_EIIA_TYPE_2"/>
    <property type="match status" value="1"/>
</dbReference>
<dbReference type="Gene3D" id="3.40.930.10">
    <property type="entry name" value="Mannitol-specific EII, Chain A"/>
    <property type="match status" value="1"/>
</dbReference>
<dbReference type="SUPFAM" id="SSF55804">
    <property type="entry name" value="Phoshotransferase/anion transport protein"/>
    <property type="match status" value="1"/>
</dbReference>
<keyword evidence="12 14" id="KW-0472">Membrane</keyword>
<dbReference type="Gene3D" id="3.40.50.2300">
    <property type="match status" value="1"/>
</dbReference>
<evidence type="ECO:0000256" key="3">
    <source>
        <dbReference type="ARBA" id="ARBA00022448"/>
    </source>
</evidence>